<comment type="caution">
    <text evidence="2">The sequence shown here is derived from an EMBL/GenBank/DDBJ whole genome shotgun (WGS) entry which is preliminary data.</text>
</comment>
<accession>A0A8X7BYK2</accession>
<keyword evidence="3" id="KW-1185">Reference proteome</keyword>
<dbReference type="SUPFAM" id="SSF48264">
    <property type="entry name" value="Cytochrome P450"/>
    <property type="match status" value="1"/>
</dbReference>
<name>A0A8X7BYK2_9ARAC</name>
<dbReference type="GO" id="GO:0020037">
    <property type="term" value="F:heme binding"/>
    <property type="evidence" value="ECO:0007669"/>
    <property type="project" value="InterPro"/>
</dbReference>
<dbReference type="GO" id="GO:0016705">
    <property type="term" value="F:oxidoreductase activity, acting on paired donors, with incorporation or reduction of molecular oxygen"/>
    <property type="evidence" value="ECO:0007669"/>
    <property type="project" value="InterPro"/>
</dbReference>
<reference evidence="2" key="1">
    <citation type="submission" date="2020-08" db="EMBL/GenBank/DDBJ databases">
        <title>Multicomponent nature underlies the extraordinary mechanical properties of spider dragline silk.</title>
        <authorList>
            <person name="Kono N."/>
            <person name="Nakamura H."/>
            <person name="Mori M."/>
            <person name="Yoshida Y."/>
            <person name="Ohtoshi R."/>
            <person name="Malay A.D."/>
            <person name="Moran D.A.P."/>
            <person name="Tomita M."/>
            <person name="Numata K."/>
            <person name="Arakawa K."/>
        </authorList>
    </citation>
    <scope>NUCLEOTIDE SEQUENCE</scope>
</reference>
<protein>
    <submittedName>
        <fullName evidence="2">Ecdysone 20-monooxygenase</fullName>
    </submittedName>
</protein>
<dbReference type="Proteomes" id="UP000886998">
    <property type="component" value="Unassembled WGS sequence"/>
</dbReference>
<feature type="non-terminal residue" evidence="2">
    <location>
        <position position="1"/>
    </location>
</feature>
<dbReference type="GO" id="GO:0004497">
    <property type="term" value="F:monooxygenase activity"/>
    <property type="evidence" value="ECO:0007669"/>
    <property type="project" value="UniProtKB-KW"/>
</dbReference>
<proteinExistence type="predicted"/>
<dbReference type="Gene3D" id="1.10.630.10">
    <property type="entry name" value="Cytochrome P450"/>
    <property type="match status" value="1"/>
</dbReference>
<dbReference type="InterPro" id="IPR036396">
    <property type="entry name" value="Cyt_P450_sf"/>
</dbReference>
<gene>
    <name evidence="2" type="primary">shd_0</name>
    <name evidence="2" type="ORF">TNIN_333501</name>
</gene>
<dbReference type="AlphaFoldDB" id="A0A8X7BYK2"/>
<keyword evidence="1" id="KW-0503">Monooxygenase</keyword>
<evidence type="ECO:0000256" key="1">
    <source>
        <dbReference type="ARBA" id="ARBA00023033"/>
    </source>
</evidence>
<dbReference type="OrthoDB" id="3945418at2759"/>
<evidence type="ECO:0000313" key="2">
    <source>
        <dbReference type="EMBL" id="GFY47387.1"/>
    </source>
</evidence>
<dbReference type="EMBL" id="BMAV01005926">
    <property type="protein sequence ID" value="GFY47387.1"/>
    <property type="molecule type" value="Genomic_DNA"/>
</dbReference>
<evidence type="ECO:0000313" key="3">
    <source>
        <dbReference type="Proteomes" id="UP000886998"/>
    </source>
</evidence>
<keyword evidence="1" id="KW-0560">Oxidoreductase</keyword>
<organism evidence="2 3">
    <name type="scientific">Trichonephila inaurata madagascariensis</name>
    <dbReference type="NCBI Taxonomy" id="2747483"/>
    <lineage>
        <taxon>Eukaryota</taxon>
        <taxon>Metazoa</taxon>
        <taxon>Ecdysozoa</taxon>
        <taxon>Arthropoda</taxon>
        <taxon>Chelicerata</taxon>
        <taxon>Arachnida</taxon>
        <taxon>Araneae</taxon>
        <taxon>Araneomorphae</taxon>
        <taxon>Entelegynae</taxon>
        <taxon>Araneoidea</taxon>
        <taxon>Nephilidae</taxon>
        <taxon>Trichonephila</taxon>
        <taxon>Trichonephila inaurata</taxon>
    </lineage>
</organism>
<dbReference type="GO" id="GO:0005506">
    <property type="term" value="F:iron ion binding"/>
    <property type="evidence" value="ECO:0007669"/>
    <property type="project" value="InterPro"/>
</dbReference>
<sequence length="88" mass="10856">MVFHRLISLRYNLTNIYESHEDKYRRYGPIVREEFEWGKPVVHLFDPDDFEKVFRYQGRYPIRRISDFLVHYRRNRPEKYSSAGLANT</sequence>